<accession>A0ABT0F4B8</accession>
<dbReference type="InterPro" id="IPR036291">
    <property type="entry name" value="NAD(P)-bd_dom_sf"/>
</dbReference>
<dbReference type="RefSeq" id="WP_247293060.1">
    <property type="nucleotide sequence ID" value="NZ_JAKNRW010000024.1"/>
</dbReference>
<proteinExistence type="predicted"/>
<gene>
    <name evidence="1" type="ORF">L9059_22235</name>
</gene>
<dbReference type="EMBL" id="JAKNRW010000024">
    <property type="protein sequence ID" value="MCK1792847.1"/>
    <property type="molecule type" value="Genomic_DNA"/>
</dbReference>
<keyword evidence="2" id="KW-1185">Reference proteome</keyword>
<comment type="caution">
    <text evidence="1">The sequence shown here is derived from an EMBL/GenBank/DDBJ whole genome shotgun (WGS) entry which is preliminary data.</text>
</comment>
<name>A0ABT0F4B8_9PSED</name>
<organism evidence="1 2">
    <name type="scientific">Pseudomonas violetae</name>
    <dbReference type="NCBI Taxonomy" id="2915813"/>
    <lineage>
        <taxon>Bacteria</taxon>
        <taxon>Pseudomonadati</taxon>
        <taxon>Pseudomonadota</taxon>
        <taxon>Gammaproteobacteria</taxon>
        <taxon>Pseudomonadales</taxon>
        <taxon>Pseudomonadaceae</taxon>
        <taxon>Pseudomonas</taxon>
    </lineage>
</organism>
<reference evidence="1 2" key="1">
    <citation type="submission" date="2022-02" db="EMBL/GenBank/DDBJ databases">
        <title>Comparative genomics of the first Antarctic Pseudomonas spp. capable of biotransforming 2,4,6-Trinitrotoluene.</title>
        <authorList>
            <person name="Cabrera M.A."/>
            <person name="Marquez S.L."/>
            <person name="Perez-Donoso J.M."/>
        </authorList>
    </citation>
    <scope>NUCLEOTIDE SEQUENCE [LARGE SCALE GENOMIC DNA]</scope>
    <source>
        <strain evidence="1 2">TNT19</strain>
    </source>
</reference>
<sequence>MLKFCLGACDGARMALYLASDDSRGCTGQNFVVHVWLLIQ</sequence>
<evidence type="ECO:0000313" key="1">
    <source>
        <dbReference type="EMBL" id="MCK1792847.1"/>
    </source>
</evidence>
<dbReference type="Proteomes" id="UP001299876">
    <property type="component" value="Unassembled WGS sequence"/>
</dbReference>
<evidence type="ECO:0000313" key="2">
    <source>
        <dbReference type="Proteomes" id="UP001299876"/>
    </source>
</evidence>
<protein>
    <submittedName>
        <fullName evidence="1">SDR family oxidoreductase</fullName>
    </submittedName>
</protein>
<dbReference type="SUPFAM" id="SSF51735">
    <property type="entry name" value="NAD(P)-binding Rossmann-fold domains"/>
    <property type="match status" value="1"/>
</dbReference>